<dbReference type="SUPFAM" id="SSF56529">
    <property type="entry name" value="FAH"/>
    <property type="match status" value="1"/>
</dbReference>
<dbReference type="PANTHER" id="PTHR42796">
    <property type="entry name" value="FUMARYLACETOACETATE HYDROLASE DOMAIN-CONTAINING PROTEIN 2A-RELATED"/>
    <property type="match status" value="1"/>
</dbReference>
<dbReference type="InterPro" id="IPR036663">
    <property type="entry name" value="Fumarylacetoacetase_C_sf"/>
</dbReference>
<name>A0A1M7G3R4_9BRAD</name>
<dbReference type="OrthoDB" id="9780293at2"/>
<accession>A0A1M7G3R4</accession>
<dbReference type="GO" id="GO:0046872">
    <property type="term" value="F:metal ion binding"/>
    <property type="evidence" value="ECO:0007669"/>
    <property type="project" value="UniProtKB-KW"/>
</dbReference>
<feature type="domain" description="Fumarylacetoacetase-like C-terminal" evidence="3">
    <location>
        <begin position="78"/>
        <end position="279"/>
    </location>
</feature>
<dbReference type="GO" id="GO:0003824">
    <property type="term" value="F:catalytic activity"/>
    <property type="evidence" value="ECO:0007669"/>
    <property type="project" value="InterPro"/>
</dbReference>
<evidence type="ECO:0000313" key="4">
    <source>
        <dbReference type="EMBL" id="SEE14742.1"/>
    </source>
</evidence>
<protein>
    <submittedName>
        <fullName evidence="4">2-keto-4-pentenoate hydratase/2-oxohepta-3-ene-1,7-dioic acid hydratase (Catechol pathway)</fullName>
    </submittedName>
</protein>
<dbReference type="EMBL" id="FNTI01000001">
    <property type="protein sequence ID" value="SEE14742.1"/>
    <property type="molecule type" value="Genomic_DNA"/>
</dbReference>
<keyword evidence="2" id="KW-0479">Metal-binding</keyword>
<dbReference type="InterPro" id="IPR051121">
    <property type="entry name" value="FAH"/>
</dbReference>
<dbReference type="Gene3D" id="3.90.850.10">
    <property type="entry name" value="Fumarylacetoacetase-like, C-terminal domain"/>
    <property type="match status" value="1"/>
</dbReference>
<proteinExistence type="inferred from homology"/>
<evidence type="ECO:0000259" key="3">
    <source>
        <dbReference type="Pfam" id="PF01557"/>
    </source>
</evidence>
<dbReference type="InterPro" id="IPR011234">
    <property type="entry name" value="Fumarylacetoacetase-like_C"/>
</dbReference>
<dbReference type="Pfam" id="PF01557">
    <property type="entry name" value="FAA_hydrolase"/>
    <property type="match status" value="1"/>
</dbReference>
<evidence type="ECO:0000256" key="1">
    <source>
        <dbReference type="ARBA" id="ARBA00010211"/>
    </source>
</evidence>
<dbReference type="GO" id="GO:0044281">
    <property type="term" value="P:small molecule metabolic process"/>
    <property type="evidence" value="ECO:0007669"/>
    <property type="project" value="UniProtKB-ARBA"/>
</dbReference>
<organism evidence="4 5">
    <name type="scientific">Bradyrhizobium lablabi</name>
    <dbReference type="NCBI Taxonomy" id="722472"/>
    <lineage>
        <taxon>Bacteria</taxon>
        <taxon>Pseudomonadati</taxon>
        <taxon>Pseudomonadota</taxon>
        <taxon>Alphaproteobacteria</taxon>
        <taxon>Hyphomicrobiales</taxon>
        <taxon>Nitrobacteraceae</taxon>
        <taxon>Bradyrhizobium</taxon>
    </lineage>
</organism>
<gene>
    <name evidence="4" type="ORF">SAMN05444171_6420</name>
</gene>
<dbReference type="PANTHER" id="PTHR42796:SF4">
    <property type="entry name" value="FUMARYLACETOACETATE HYDROLASE DOMAIN-CONTAINING PROTEIN 2A"/>
    <property type="match status" value="1"/>
</dbReference>
<dbReference type="AlphaFoldDB" id="A0A1M7G3R4"/>
<sequence length="299" mass="32502">MKIANFNQGRIGVVEDAAIADISSVIGYDPIAWPPTGMLRFITAFKHIKPRIVEKLQTAERIPFAEVQLNCPVAWPNKVIAFPANYHAHIDEMKTGTGLISKFDASGQGFFLKANSSLCGPNDPIVLPDLPDREIHHECELAIIIGKGGRSISRERALEHVFGYSCLIDVVVRGKEERVMRKSFDSFCPMGPYLTTADEVPRYDDIDLELSVNGDLRQKANTRNLIVGVPEMIAMASSVMTLYPGDIIASGTPAGVGPLKAGDHVAIRIASVGEMTLEVKQGKDGAHPVWNKAPAMSLA</sequence>
<evidence type="ECO:0000256" key="2">
    <source>
        <dbReference type="ARBA" id="ARBA00022723"/>
    </source>
</evidence>
<dbReference type="RefSeq" id="WP_074827586.1">
    <property type="nucleotide sequence ID" value="NZ_FNTI01000001.1"/>
</dbReference>
<dbReference type="Proteomes" id="UP000183208">
    <property type="component" value="Unassembled WGS sequence"/>
</dbReference>
<reference evidence="4 5" key="1">
    <citation type="submission" date="2016-10" db="EMBL/GenBank/DDBJ databases">
        <authorList>
            <person name="de Groot N.N."/>
        </authorList>
    </citation>
    <scope>NUCLEOTIDE SEQUENCE [LARGE SCALE GENOMIC DNA]</scope>
    <source>
        <strain evidence="4 5">GAS522</strain>
    </source>
</reference>
<evidence type="ECO:0000313" key="5">
    <source>
        <dbReference type="Proteomes" id="UP000183208"/>
    </source>
</evidence>
<comment type="similarity">
    <text evidence="1">Belongs to the FAH family.</text>
</comment>